<dbReference type="Proteomes" id="UP000030744">
    <property type="component" value="Unassembled WGS sequence"/>
</dbReference>
<dbReference type="GO" id="GO:0044205">
    <property type="term" value="P:'de novo' UMP biosynthetic process"/>
    <property type="evidence" value="ECO:0007669"/>
    <property type="project" value="UniProtKB-UniPathway"/>
</dbReference>
<gene>
    <name evidence="1" type="ORF">EMH_0014130</name>
</gene>
<dbReference type="OrthoDB" id="1670005at2759"/>
<dbReference type="GO" id="GO:0006207">
    <property type="term" value="P:'de novo' pyrimidine nucleobase biosynthetic process"/>
    <property type="evidence" value="ECO:0007669"/>
    <property type="project" value="TreeGrafter"/>
</dbReference>
<sequence>MVTMGSGSERLVLPMGDDMHTHLRQGELMDNVVPHLRKGGCNRVLVMPNTVPPIVTCSQALEYRNELLRRDPNVDYLMTLYLCREVDPEDLFNHAKASHVVGVKLYPRGVTTNSEAGVEDLEGFDGVFEVLQRCGLTLHIHAESPNAPALKAEEGFLPVFEQIHRRFPDMKIVFEHISTAAAVEAVRGKRNVAATITAHHLRLTTSDVFDPEHLHNDSSTSVEERRVLNPHNFCKPIAKCEADRQALLGVSDLSLPISHPVADKSANTRLSRSWVILEGNPQFFLGSDSAPHPVSAKCSSVEQRQTRECKYLADTFARAGCLDKLRGFVSELVEGEECVVLERAPFKVPKVVCGVEGSGSEVVPFLSGCELLFTAKVVPYSPALDI</sequence>
<dbReference type="GeneID" id="25376373"/>
<name>U6JPR9_9EIME</name>
<dbReference type="GO" id="GO:0004151">
    <property type="term" value="F:dihydroorotase activity"/>
    <property type="evidence" value="ECO:0007669"/>
    <property type="project" value="InterPro"/>
</dbReference>
<reference evidence="1" key="1">
    <citation type="submission" date="2013-10" db="EMBL/GenBank/DDBJ databases">
        <title>Genomic analysis of the causative agents of coccidiosis in chickens.</title>
        <authorList>
            <person name="Reid A.J."/>
            <person name="Blake D."/>
            <person name="Billington K."/>
            <person name="Browne H."/>
            <person name="Dunn M."/>
            <person name="Hung S."/>
            <person name="Kawahara F."/>
            <person name="Miranda-Saavedra D."/>
            <person name="Mourier T."/>
            <person name="Nagra H."/>
            <person name="Otto T.D."/>
            <person name="Rawlings N."/>
            <person name="Sanchez A."/>
            <person name="Sanders M."/>
            <person name="Subramaniam C."/>
            <person name="Tay Y."/>
            <person name="Dear P."/>
            <person name="Doerig C."/>
            <person name="Gruber A."/>
            <person name="Parkinson J."/>
            <person name="Shirley M."/>
            <person name="Wan K.L."/>
            <person name="Berriman M."/>
            <person name="Tomley F."/>
            <person name="Pain A."/>
        </authorList>
    </citation>
    <scope>NUCLEOTIDE SEQUENCE [LARGE SCALE GENOMIC DNA]</scope>
    <source>
        <strain evidence="1">Houghton</strain>
    </source>
</reference>
<keyword evidence="2" id="KW-1185">Reference proteome</keyword>
<dbReference type="AlphaFoldDB" id="U6JPR9"/>
<dbReference type="PANTHER" id="PTHR43137">
    <property type="entry name" value="DIHYDROOROTASE"/>
    <property type="match status" value="1"/>
</dbReference>
<dbReference type="EMBL" id="HG678410">
    <property type="protein sequence ID" value="CDJ26861.1"/>
    <property type="molecule type" value="Genomic_DNA"/>
</dbReference>
<dbReference type="VEuPathDB" id="ToxoDB:EMH_0014130"/>
<dbReference type="InterPro" id="IPR004721">
    <property type="entry name" value="DHOdimr"/>
</dbReference>
<dbReference type="UniPathway" id="UPA00070">
    <property type="reaction ID" value="UER00117"/>
</dbReference>
<proteinExistence type="predicted"/>
<dbReference type="Gene3D" id="3.20.20.140">
    <property type="entry name" value="Metal-dependent hydrolases"/>
    <property type="match status" value="1"/>
</dbReference>
<evidence type="ECO:0000313" key="2">
    <source>
        <dbReference type="Proteomes" id="UP000030744"/>
    </source>
</evidence>
<organism evidence="1 2">
    <name type="scientific">Eimeria mitis</name>
    <dbReference type="NCBI Taxonomy" id="44415"/>
    <lineage>
        <taxon>Eukaryota</taxon>
        <taxon>Sar</taxon>
        <taxon>Alveolata</taxon>
        <taxon>Apicomplexa</taxon>
        <taxon>Conoidasida</taxon>
        <taxon>Coccidia</taxon>
        <taxon>Eucoccidiorida</taxon>
        <taxon>Eimeriorina</taxon>
        <taxon>Eimeriidae</taxon>
        <taxon>Eimeria</taxon>
    </lineage>
</organism>
<dbReference type="GO" id="GO:0005737">
    <property type="term" value="C:cytoplasm"/>
    <property type="evidence" value="ECO:0007669"/>
    <property type="project" value="TreeGrafter"/>
</dbReference>
<dbReference type="PANTHER" id="PTHR43137:SF1">
    <property type="entry name" value="DIHYDROOROTASE"/>
    <property type="match status" value="1"/>
</dbReference>
<accession>U6JPR9</accession>
<dbReference type="PIRSF" id="PIRSF001237">
    <property type="entry name" value="DHOdimr"/>
    <property type="match status" value="1"/>
</dbReference>
<reference evidence="1" key="2">
    <citation type="submission" date="2013-10" db="EMBL/GenBank/DDBJ databases">
        <authorList>
            <person name="Aslett M."/>
        </authorList>
    </citation>
    <scope>NUCLEOTIDE SEQUENCE [LARGE SCALE GENOMIC DNA]</scope>
    <source>
        <strain evidence="1">Houghton</strain>
    </source>
</reference>
<protein>
    <submittedName>
        <fullName evidence="1">Dihydroorotase protein, putative</fullName>
    </submittedName>
</protein>
<dbReference type="RefSeq" id="XP_013349439.1">
    <property type="nucleotide sequence ID" value="XM_013493985.1"/>
</dbReference>
<dbReference type="InterPro" id="IPR032466">
    <property type="entry name" value="Metal_Hydrolase"/>
</dbReference>
<evidence type="ECO:0000313" key="1">
    <source>
        <dbReference type="EMBL" id="CDJ26861.1"/>
    </source>
</evidence>
<dbReference type="SUPFAM" id="SSF51556">
    <property type="entry name" value="Metallo-dependent hydrolases"/>
    <property type="match status" value="1"/>
</dbReference>